<dbReference type="AlphaFoldDB" id="A0A7J5Z7E7"/>
<dbReference type="InterPro" id="IPR021133">
    <property type="entry name" value="HEAT_type_2"/>
</dbReference>
<feature type="region of interest" description="Disordered" evidence="2">
    <location>
        <begin position="1"/>
        <end position="67"/>
    </location>
</feature>
<proteinExistence type="predicted"/>
<organism evidence="3 4">
    <name type="scientific">Dissostichus mawsoni</name>
    <name type="common">Antarctic cod</name>
    <dbReference type="NCBI Taxonomy" id="36200"/>
    <lineage>
        <taxon>Eukaryota</taxon>
        <taxon>Metazoa</taxon>
        <taxon>Chordata</taxon>
        <taxon>Craniata</taxon>
        <taxon>Vertebrata</taxon>
        <taxon>Euteleostomi</taxon>
        <taxon>Actinopterygii</taxon>
        <taxon>Neopterygii</taxon>
        <taxon>Teleostei</taxon>
        <taxon>Neoteleostei</taxon>
        <taxon>Acanthomorphata</taxon>
        <taxon>Eupercaria</taxon>
        <taxon>Perciformes</taxon>
        <taxon>Notothenioidei</taxon>
        <taxon>Nototheniidae</taxon>
        <taxon>Dissostichus</taxon>
    </lineage>
</organism>
<evidence type="ECO:0000313" key="4">
    <source>
        <dbReference type="Proteomes" id="UP000518266"/>
    </source>
</evidence>
<dbReference type="EMBL" id="JAAKFY010000005">
    <property type="protein sequence ID" value="KAF3857019.1"/>
    <property type="molecule type" value="Genomic_DNA"/>
</dbReference>
<dbReference type="PROSITE" id="PS50077">
    <property type="entry name" value="HEAT_REPEAT"/>
    <property type="match status" value="1"/>
</dbReference>
<feature type="repeat" description="HEAT" evidence="1">
    <location>
        <begin position="104"/>
        <end position="142"/>
    </location>
</feature>
<sequence>MPASNGTLWPEEASPFRIFSWDHPRDDGGGADGGSAGAGAAEGPGGQGQGRPEVTEVILSEQRSPDLEQDQSLVDRVVVLLGMDILSALVSRLQERFRTQVGTVLPSLMDRLGDAKDQVRDGAMNCLIEIYRHVGERAERHLQQI</sequence>
<evidence type="ECO:0000256" key="2">
    <source>
        <dbReference type="SAM" id="MobiDB-lite"/>
    </source>
</evidence>
<gene>
    <name evidence="3" type="ORF">F7725_008878</name>
</gene>
<protein>
    <submittedName>
        <fullName evidence="3">Uncharacterized protein</fullName>
    </submittedName>
</protein>
<dbReference type="Gene3D" id="1.25.10.10">
    <property type="entry name" value="Leucine-rich Repeat Variant"/>
    <property type="match status" value="1"/>
</dbReference>
<dbReference type="Proteomes" id="UP000518266">
    <property type="component" value="Unassembled WGS sequence"/>
</dbReference>
<dbReference type="InterPro" id="IPR016024">
    <property type="entry name" value="ARM-type_fold"/>
</dbReference>
<reference evidence="3 4" key="1">
    <citation type="submission" date="2020-03" db="EMBL/GenBank/DDBJ databases">
        <title>Dissostichus mawsoni Genome sequencing and assembly.</title>
        <authorList>
            <person name="Park H."/>
        </authorList>
    </citation>
    <scope>NUCLEOTIDE SEQUENCE [LARGE SCALE GENOMIC DNA]</scope>
    <source>
        <strain evidence="3">DM0001</strain>
        <tissue evidence="3">Muscle</tissue>
    </source>
</reference>
<name>A0A7J5Z7E7_DISMA</name>
<comment type="caution">
    <text evidence="3">The sequence shown here is derived from an EMBL/GenBank/DDBJ whole genome shotgun (WGS) entry which is preliminary data.</text>
</comment>
<dbReference type="SUPFAM" id="SSF48371">
    <property type="entry name" value="ARM repeat"/>
    <property type="match status" value="1"/>
</dbReference>
<dbReference type="OrthoDB" id="46159at2759"/>
<dbReference type="InterPro" id="IPR011989">
    <property type="entry name" value="ARM-like"/>
</dbReference>
<evidence type="ECO:0000313" key="3">
    <source>
        <dbReference type="EMBL" id="KAF3857019.1"/>
    </source>
</evidence>
<accession>A0A7J5Z7E7</accession>
<keyword evidence="4" id="KW-1185">Reference proteome</keyword>
<feature type="compositionally biased region" description="Gly residues" evidence="2">
    <location>
        <begin position="30"/>
        <end position="49"/>
    </location>
</feature>
<evidence type="ECO:0000256" key="1">
    <source>
        <dbReference type="PROSITE-ProRule" id="PRU00103"/>
    </source>
</evidence>